<dbReference type="AlphaFoldDB" id="A0A126QJV7"/>
<sequence>MQRKHGLPVVDIDTIVIQGLPRPDDVDIQVLGKSVPTGRWASGKVLDMTLQSPRWEPLPARNQRMTTPPTLLGIEDAIVTGRSAILTAQGRAVVGTSLIHDVNNENKLLAGAAEVIPHKQDFRRLPKAFMLAQAGDSIYGHWLLDLLPQAVVGRDNLPPDVPFLVRRNIPEYAVRLLERIGIPEKRLLREMPPMGPRHELEDCLRVGTLYAATCARNNTYLDRSRGEVYDQLLSMATKTPAVRADRVFISRTAFHQAEPNKAKRRMINAAQVEGIFSQLGFACVQPEKLPFPDQVALFYHAGIIAGEDGSALHNAIWSKPGSTLICLMSPLRENEIHHAVAETKALHFRLLKGRLNDDVAKGLKLGSVTPAEAHVAPWTIDPRALKEALTCRDFA</sequence>
<evidence type="ECO:0000313" key="2">
    <source>
        <dbReference type="EMBL" id="AMK10067.1"/>
    </source>
</evidence>
<protein>
    <submittedName>
        <fullName evidence="3">Uncharacterized protein DUF563</fullName>
    </submittedName>
</protein>
<reference evidence="3 5" key="2">
    <citation type="submission" date="2019-03" db="EMBL/GenBank/DDBJ databases">
        <title>Genomic Encyclopedia of Type Strains, Phase IV (KMG-IV): sequencing the most valuable type-strain genomes for metagenomic binning, comparative biology and taxonomic classification.</title>
        <authorList>
            <person name="Goeker M."/>
        </authorList>
    </citation>
    <scope>NUCLEOTIDE SEQUENCE [LARGE SCALE GENOMIC DNA]</scope>
    <source>
        <strain evidence="3 5">DSM 101483</strain>
    </source>
</reference>
<dbReference type="KEGG" id="dej:AWY79_02520"/>
<proteinExistence type="predicted"/>
<dbReference type="Pfam" id="PF04577">
    <property type="entry name" value="Glyco_transf_61"/>
    <property type="match status" value="1"/>
</dbReference>
<organism evidence="3 5">
    <name type="scientific">Pseudodesulfovibrio indicus</name>
    <dbReference type="NCBI Taxonomy" id="1716143"/>
    <lineage>
        <taxon>Bacteria</taxon>
        <taxon>Pseudomonadati</taxon>
        <taxon>Thermodesulfobacteriota</taxon>
        <taxon>Desulfovibrionia</taxon>
        <taxon>Desulfovibrionales</taxon>
        <taxon>Desulfovibrionaceae</taxon>
    </lineage>
</organism>
<dbReference type="Proteomes" id="UP000055611">
    <property type="component" value="Chromosome"/>
</dbReference>
<keyword evidence="4" id="KW-1185">Reference proteome</keyword>
<dbReference type="EMBL" id="CP014206">
    <property type="protein sequence ID" value="AMK10067.1"/>
    <property type="molecule type" value="Genomic_DNA"/>
</dbReference>
<dbReference type="EMBL" id="SOBK01000010">
    <property type="protein sequence ID" value="TDT86964.1"/>
    <property type="molecule type" value="Genomic_DNA"/>
</dbReference>
<evidence type="ECO:0000259" key="1">
    <source>
        <dbReference type="Pfam" id="PF04577"/>
    </source>
</evidence>
<accession>A0A126QJV7</accession>
<dbReference type="Proteomes" id="UP000295506">
    <property type="component" value="Unassembled WGS sequence"/>
</dbReference>
<name>A0A126QJV7_9BACT</name>
<gene>
    <name evidence="2" type="ORF">AWY79_02520</name>
    <name evidence="3" type="ORF">EDC59_11045</name>
</gene>
<evidence type="ECO:0000313" key="3">
    <source>
        <dbReference type="EMBL" id="TDT86964.1"/>
    </source>
</evidence>
<evidence type="ECO:0000313" key="4">
    <source>
        <dbReference type="Proteomes" id="UP000055611"/>
    </source>
</evidence>
<reference evidence="2 4" key="1">
    <citation type="journal article" date="2016" name="Front. Microbiol.">
        <title>Genome Sequence of the Piezophilic, Mesophilic Sulfate-Reducing Bacterium Desulfovibrio indicus J2T.</title>
        <authorList>
            <person name="Cao J."/>
            <person name="Maignien L."/>
            <person name="Shao Z."/>
            <person name="Alain K."/>
            <person name="Jebbar M."/>
        </authorList>
    </citation>
    <scope>NUCLEOTIDE SEQUENCE [LARGE SCALE GENOMIC DNA]</scope>
    <source>
        <strain evidence="2 4">J2</strain>
    </source>
</reference>
<evidence type="ECO:0000313" key="5">
    <source>
        <dbReference type="Proteomes" id="UP000295506"/>
    </source>
</evidence>
<feature type="domain" description="Glycosyltransferase 61 catalytic" evidence="1">
    <location>
        <begin position="139"/>
        <end position="325"/>
    </location>
</feature>
<dbReference type="GO" id="GO:0016757">
    <property type="term" value="F:glycosyltransferase activity"/>
    <property type="evidence" value="ECO:0007669"/>
    <property type="project" value="InterPro"/>
</dbReference>
<dbReference type="InterPro" id="IPR049625">
    <property type="entry name" value="Glyco_transf_61_cat"/>
</dbReference>